<organism evidence="2">
    <name type="scientific">Tanacetum cinerariifolium</name>
    <name type="common">Dalmatian daisy</name>
    <name type="synonym">Chrysanthemum cinerariifolium</name>
    <dbReference type="NCBI Taxonomy" id="118510"/>
    <lineage>
        <taxon>Eukaryota</taxon>
        <taxon>Viridiplantae</taxon>
        <taxon>Streptophyta</taxon>
        <taxon>Embryophyta</taxon>
        <taxon>Tracheophyta</taxon>
        <taxon>Spermatophyta</taxon>
        <taxon>Magnoliopsida</taxon>
        <taxon>eudicotyledons</taxon>
        <taxon>Gunneridae</taxon>
        <taxon>Pentapetalae</taxon>
        <taxon>asterids</taxon>
        <taxon>campanulids</taxon>
        <taxon>Asterales</taxon>
        <taxon>Asteraceae</taxon>
        <taxon>Asteroideae</taxon>
        <taxon>Anthemideae</taxon>
        <taxon>Anthemidinae</taxon>
        <taxon>Tanacetum</taxon>
    </lineage>
</organism>
<evidence type="ECO:0008006" key="3">
    <source>
        <dbReference type="Google" id="ProtNLM"/>
    </source>
</evidence>
<sequence>MAHLTFADTHNMVAFLSKSNASAGFDQIMDFLAANTIQDALVVNDVVRLHALIDEKKVVVTKDAIRRDLCLDDADGVECLPNEEIFAELARMGYEKPPPKSKFYKAFFSTQWKFLIYTLFQCVSAKRTVWNEFSYSMASALLQAQPSLPHESSLSFLNTMMKTCATLSNKVAELEQDKHTQALEILKLKKRVKKLENKRRSKHSGLKRLGKVGGKIKAIDADEDITLVDVKTQVD</sequence>
<gene>
    <name evidence="2" type="ORF">Tci_041827</name>
</gene>
<dbReference type="EMBL" id="BKCJ010006010">
    <property type="protein sequence ID" value="GEU69849.1"/>
    <property type="molecule type" value="Genomic_DNA"/>
</dbReference>
<comment type="caution">
    <text evidence="2">The sequence shown here is derived from an EMBL/GenBank/DDBJ whole genome shotgun (WGS) entry which is preliminary data.</text>
</comment>
<reference evidence="2" key="1">
    <citation type="journal article" date="2019" name="Sci. Rep.">
        <title>Draft genome of Tanacetum cinerariifolium, the natural source of mosquito coil.</title>
        <authorList>
            <person name="Yamashiro T."/>
            <person name="Shiraishi A."/>
            <person name="Satake H."/>
            <person name="Nakayama K."/>
        </authorList>
    </citation>
    <scope>NUCLEOTIDE SEQUENCE</scope>
</reference>
<name>A0A6L2M8Q5_TANCI</name>
<accession>A0A6L2M8Q5</accession>
<evidence type="ECO:0000256" key="1">
    <source>
        <dbReference type="SAM" id="Coils"/>
    </source>
</evidence>
<proteinExistence type="predicted"/>
<dbReference type="AlphaFoldDB" id="A0A6L2M8Q5"/>
<evidence type="ECO:0000313" key="2">
    <source>
        <dbReference type="EMBL" id="GEU69849.1"/>
    </source>
</evidence>
<keyword evidence="1" id="KW-0175">Coiled coil</keyword>
<feature type="coiled-coil region" evidence="1">
    <location>
        <begin position="157"/>
        <end position="198"/>
    </location>
</feature>
<protein>
    <recommendedName>
        <fullName evidence="3">Synaptobrevin, longin-like domain protein</fullName>
    </recommendedName>
</protein>